<evidence type="ECO:0000313" key="2">
    <source>
        <dbReference type="EMBL" id="CAF5195439.1"/>
    </source>
</evidence>
<name>A0A8S3IAK0_9BILA</name>
<protein>
    <submittedName>
        <fullName evidence="2">Uncharacterized protein</fullName>
    </submittedName>
</protein>
<feature type="compositionally biased region" description="Basic and acidic residues" evidence="1">
    <location>
        <begin position="1"/>
        <end position="16"/>
    </location>
</feature>
<comment type="caution">
    <text evidence="2">The sequence shown here is derived from an EMBL/GenBank/DDBJ whole genome shotgun (WGS) entry which is preliminary data.</text>
</comment>
<gene>
    <name evidence="2" type="ORF">GIL414_LOCUS74681</name>
</gene>
<organism evidence="2 3">
    <name type="scientific">Rotaria magnacalcarata</name>
    <dbReference type="NCBI Taxonomy" id="392030"/>
    <lineage>
        <taxon>Eukaryota</taxon>
        <taxon>Metazoa</taxon>
        <taxon>Spiralia</taxon>
        <taxon>Gnathifera</taxon>
        <taxon>Rotifera</taxon>
        <taxon>Eurotatoria</taxon>
        <taxon>Bdelloidea</taxon>
        <taxon>Philodinida</taxon>
        <taxon>Philodinidae</taxon>
        <taxon>Rotaria</taxon>
    </lineage>
</organism>
<dbReference type="Proteomes" id="UP000681720">
    <property type="component" value="Unassembled WGS sequence"/>
</dbReference>
<proteinExistence type="predicted"/>
<evidence type="ECO:0000256" key="1">
    <source>
        <dbReference type="SAM" id="MobiDB-lite"/>
    </source>
</evidence>
<evidence type="ECO:0000313" key="3">
    <source>
        <dbReference type="Proteomes" id="UP000681720"/>
    </source>
</evidence>
<sequence>HDGDQFHVDLKPDQFKPQHSSRPVNITAYSNKLANDNSVDSSASSENDKKHPPFSLDSLQNLPNQTDINISQAFIQLDQFYPSIDKNVQISKQISNDDDDDLLSAAAMACTQMNNS</sequence>
<dbReference type="EMBL" id="CAJOBJ010341377">
    <property type="protein sequence ID" value="CAF5195439.1"/>
    <property type="molecule type" value="Genomic_DNA"/>
</dbReference>
<feature type="compositionally biased region" description="Polar residues" evidence="1">
    <location>
        <begin position="17"/>
        <end position="34"/>
    </location>
</feature>
<reference evidence="2" key="1">
    <citation type="submission" date="2021-02" db="EMBL/GenBank/DDBJ databases">
        <authorList>
            <person name="Nowell W R."/>
        </authorList>
    </citation>
    <scope>NUCLEOTIDE SEQUENCE</scope>
</reference>
<feature type="compositionally biased region" description="Low complexity" evidence="1">
    <location>
        <begin position="35"/>
        <end position="45"/>
    </location>
</feature>
<accession>A0A8S3IAK0</accession>
<feature type="region of interest" description="Disordered" evidence="1">
    <location>
        <begin position="1"/>
        <end position="56"/>
    </location>
</feature>
<dbReference type="AlphaFoldDB" id="A0A8S3IAK0"/>
<feature type="non-terminal residue" evidence="2">
    <location>
        <position position="116"/>
    </location>
</feature>